<keyword evidence="3" id="KW-1185">Reference proteome</keyword>
<accession>A0A0M9VXM1</accession>
<dbReference type="EMBL" id="LGSR01000001">
    <property type="protein sequence ID" value="KOS23363.1"/>
    <property type="molecule type" value="Genomic_DNA"/>
</dbReference>
<name>A0A0M9VXM1_ESCWE</name>
<sequence length="137" mass="14270">MAAAFRPVNTSLAKDAPAEDAMTSNPPSSSSSSHRPSTAPHPQYPQPAEESSTPTRATFAGTVAGQRPLPTSPFPQVPESAEDGLRRDGSQRSAKSPARTSMDVDMDESDGETGTVEENPGSDDESITSGNTPRPST</sequence>
<dbReference type="STRING" id="150374.A0A0M9VXM1"/>
<evidence type="ECO:0000256" key="1">
    <source>
        <dbReference type="SAM" id="MobiDB-lite"/>
    </source>
</evidence>
<feature type="compositionally biased region" description="Low complexity" evidence="1">
    <location>
        <begin position="24"/>
        <end position="41"/>
    </location>
</feature>
<proteinExistence type="predicted"/>
<gene>
    <name evidence="2" type="ORF">ESCO_006573</name>
</gene>
<feature type="region of interest" description="Disordered" evidence="1">
    <location>
        <begin position="1"/>
        <end position="137"/>
    </location>
</feature>
<comment type="caution">
    <text evidence="2">The sequence shown here is derived from an EMBL/GenBank/DDBJ whole genome shotgun (WGS) entry which is preliminary data.</text>
</comment>
<organism evidence="2 3">
    <name type="scientific">Escovopsis weberi</name>
    <dbReference type="NCBI Taxonomy" id="150374"/>
    <lineage>
        <taxon>Eukaryota</taxon>
        <taxon>Fungi</taxon>
        <taxon>Dikarya</taxon>
        <taxon>Ascomycota</taxon>
        <taxon>Pezizomycotina</taxon>
        <taxon>Sordariomycetes</taxon>
        <taxon>Hypocreomycetidae</taxon>
        <taxon>Hypocreales</taxon>
        <taxon>Hypocreaceae</taxon>
        <taxon>Escovopsis</taxon>
    </lineage>
</organism>
<dbReference type="Proteomes" id="UP000053831">
    <property type="component" value="Unassembled WGS sequence"/>
</dbReference>
<feature type="compositionally biased region" description="Polar residues" evidence="1">
    <location>
        <begin position="127"/>
        <end position="137"/>
    </location>
</feature>
<dbReference type="AlphaFoldDB" id="A0A0M9VXM1"/>
<reference evidence="2 3" key="1">
    <citation type="submission" date="2015-07" db="EMBL/GenBank/DDBJ databases">
        <title>The genome of the fungus Escovopsis weberi, a specialized disease agent of ant agriculture.</title>
        <authorList>
            <person name="de Man T.J."/>
            <person name="Stajich J.E."/>
            <person name="Kubicek C.P."/>
            <person name="Chenthamara K."/>
            <person name="Atanasova L."/>
            <person name="Druzhinina I.S."/>
            <person name="Birnbaum S."/>
            <person name="Barribeau S.M."/>
            <person name="Teiling C."/>
            <person name="Suen G."/>
            <person name="Currie C."/>
            <person name="Gerardo N.M."/>
        </authorList>
    </citation>
    <scope>NUCLEOTIDE SEQUENCE [LARGE SCALE GENOMIC DNA]</scope>
</reference>
<evidence type="ECO:0000313" key="3">
    <source>
        <dbReference type="Proteomes" id="UP000053831"/>
    </source>
</evidence>
<protein>
    <submittedName>
        <fullName evidence="2">Uncharacterized protein</fullName>
    </submittedName>
</protein>
<evidence type="ECO:0000313" key="2">
    <source>
        <dbReference type="EMBL" id="KOS23363.1"/>
    </source>
</evidence>
<dbReference type="OrthoDB" id="624345at2759"/>